<feature type="compositionally biased region" description="Polar residues" evidence="4">
    <location>
        <begin position="24"/>
        <end position="36"/>
    </location>
</feature>
<dbReference type="GO" id="GO:1990904">
    <property type="term" value="C:ribonucleoprotein complex"/>
    <property type="evidence" value="ECO:0007669"/>
    <property type="project" value="UniProtKB-KW"/>
</dbReference>
<evidence type="ECO:0000313" key="7">
    <source>
        <dbReference type="Proteomes" id="UP001362999"/>
    </source>
</evidence>
<feature type="domain" description="Small ribosomal subunit protein uS7" evidence="5">
    <location>
        <begin position="77"/>
        <end position="205"/>
    </location>
</feature>
<feature type="region of interest" description="Disordered" evidence="4">
    <location>
        <begin position="240"/>
        <end position="295"/>
    </location>
</feature>
<evidence type="ECO:0000259" key="5">
    <source>
        <dbReference type="Pfam" id="PF00177"/>
    </source>
</evidence>
<sequence>MALRCSLRRSLSRPAVCAPPSLTRPMSSLTDQNTASDLLGPDILQRQSTDKDPEPWMLLPTLSSLGGGQKHQPLMNFPPAEDPLLQFLTSQIMRHGERAKARRVVSKTLTYIFTLTRAPPLPILREAVLLASPAVKAKSQTRGAKVVHIPMALSEKQRTHYGIMWLLASSKNRVGRRLEERLAREMVDIVQRSHAARDLPRDTKHPGALGLKADMHRFATVNRGSVRVEPGAARAMAAAAAASITAPRPEDAEQSDSSETAADADMDEDDSDLEDLEPLDLKQTREAGSPARTPS</sequence>
<dbReference type="PANTHER" id="PTHR11205">
    <property type="entry name" value="RIBOSOMAL PROTEIN S7"/>
    <property type="match status" value="1"/>
</dbReference>
<keyword evidence="3" id="KW-0687">Ribonucleoprotein</keyword>
<dbReference type="InterPro" id="IPR000235">
    <property type="entry name" value="Ribosomal_uS7"/>
</dbReference>
<proteinExistence type="inferred from homology"/>
<dbReference type="InterPro" id="IPR047988">
    <property type="entry name" value="Ribosomal_uS7m_fungi"/>
</dbReference>
<evidence type="ECO:0000256" key="2">
    <source>
        <dbReference type="ARBA" id="ARBA00022980"/>
    </source>
</evidence>
<gene>
    <name evidence="6" type="ORF">R3P38DRAFT_648482</name>
</gene>
<dbReference type="SUPFAM" id="SSF47973">
    <property type="entry name" value="Ribosomal protein S7"/>
    <property type="match status" value="1"/>
</dbReference>
<evidence type="ECO:0000256" key="4">
    <source>
        <dbReference type="SAM" id="MobiDB-lite"/>
    </source>
</evidence>
<accession>A0AAW0EA53</accession>
<keyword evidence="2 6" id="KW-0689">Ribosomal protein</keyword>
<dbReference type="AlphaFoldDB" id="A0AAW0EA53"/>
<dbReference type="Gene3D" id="1.10.455.10">
    <property type="entry name" value="Ribosomal protein S7 domain"/>
    <property type="match status" value="1"/>
</dbReference>
<organism evidence="6 7">
    <name type="scientific">Favolaschia claudopus</name>
    <dbReference type="NCBI Taxonomy" id="2862362"/>
    <lineage>
        <taxon>Eukaryota</taxon>
        <taxon>Fungi</taxon>
        <taxon>Dikarya</taxon>
        <taxon>Basidiomycota</taxon>
        <taxon>Agaricomycotina</taxon>
        <taxon>Agaricomycetes</taxon>
        <taxon>Agaricomycetidae</taxon>
        <taxon>Agaricales</taxon>
        <taxon>Marasmiineae</taxon>
        <taxon>Mycenaceae</taxon>
        <taxon>Favolaschia</taxon>
    </lineage>
</organism>
<dbReference type="Proteomes" id="UP001362999">
    <property type="component" value="Unassembled WGS sequence"/>
</dbReference>
<dbReference type="Pfam" id="PF00177">
    <property type="entry name" value="Ribosomal_S7"/>
    <property type="match status" value="1"/>
</dbReference>
<dbReference type="CDD" id="cd14868">
    <property type="entry name" value="uS7_Mitochondria_Fungi"/>
    <property type="match status" value="1"/>
</dbReference>
<comment type="similarity">
    <text evidence="1">Belongs to the universal ribosomal protein uS7 family.</text>
</comment>
<feature type="region of interest" description="Disordered" evidence="4">
    <location>
        <begin position="17"/>
        <end position="36"/>
    </location>
</feature>
<reference evidence="6 7" key="1">
    <citation type="journal article" date="2024" name="J Genomics">
        <title>Draft genome sequencing and assembly of Favolaschia claudopus CIRM-BRFM 2984 isolated from oak limbs.</title>
        <authorList>
            <person name="Navarro D."/>
            <person name="Drula E."/>
            <person name="Chaduli D."/>
            <person name="Cazenave R."/>
            <person name="Ahrendt S."/>
            <person name="Wang J."/>
            <person name="Lipzen A."/>
            <person name="Daum C."/>
            <person name="Barry K."/>
            <person name="Grigoriev I.V."/>
            <person name="Favel A."/>
            <person name="Rosso M.N."/>
            <person name="Martin F."/>
        </authorList>
    </citation>
    <scope>NUCLEOTIDE SEQUENCE [LARGE SCALE GENOMIC DNA]</scope>
    <source>
        <strain evidence="6 7">CIRM-BRFM 2984</strain>
    </source>
</reference>
<evidence type="ECO:0000256" key="3">
    <source>
        <dbReference type="ARBA" id="ARBA00023274"/>
    </source>
</evidence>
<protein>
    <submittedName>
        <fullName evidence="6">Ribosomal protein</fullName>
    </submittedName>
</protein>
<evidence type="ECO:0000313" key="6">
    <source>
        <dbReference type="EMBL" id="KAK7061196.1"/>
    </source>
</evidence>
<evidence type="ECO:0000256" key="1">
    <source>
        <dbReference type="ARBA" id="ARBA00007151"/>
    </source>
</evidence>
<comment type="caution">
    <text evidence="6">The sequence shown here is derived from an EMBL/GenBank/DDBJ whole genome shotgun (WGS) entry which is preliminary data.</text>
</comment>
<keyword evidence="7" id="KW-1185">Reference proteome</keyword>
<dbReference type="GO" id="GO:0006412">
    <property type="term" value="P:translation"/>
    <property type="evidence" value="ECO:0007669"/>
    <property type="project" value="InterPro"/>
</dbReference>
<dbReference type="GO" id="GO:0005840">
    <property type="term" value="C:ribosome"/>
    <property type="evidence" value="ECO:0007669"/>
    <property type="project" value="UniProtKB-KW"/>
</dbReference>
<dbReference type="EMBL" id="JAWWNJ010000002">
    <property type="protein sequence ID" value="KAK7061196.1"/>
    <property type="molecule type" value="Genomic_DNA"/>
</dbReference>
<name>A0AAW0EA53_9AGAR</name>
<dbReference type="InterPro" id="IPR023798">
    <property type="entry name" value="Ribosomal_uS7_dom"/>
</dbReference>
<dbReference type="InterPro" id="IPR036823">
    <property type="entry name" value="Ribosomal_uS7_dom_sf"/>
</dbReference>
<feature type="compositionally biased region" description="Acidic residues" evidence="4">
    <location>
        <begin position="252"/>
        <end position="278"/>
    </location>
</feature>